<dbReference type="KEGG" id="ipa:Isop_0801"/>
<feature type="compositionally biased region" description="Polar residues" evidence="1">
    <location>
        <begin position="333"/>
        <end position="347"/>
    </location>
</feature>
<feature type="region of interest" description="Disordered" evidence="1">
    <location>
        <begin position="154"/>
        <end position="350"/>
    </location>
</feature>
<gene>
    <name evidence="2" type="ordered locus">Isop_0801</name>
</gene>
<dbReference type="Proteomes" id="UP000008631">
    <property type="component" value="Chromosome"/>
</dbReference>
<proteinExistence type="predicted"/>
<dbReference type="AlphaFoldDB" id="E8R1X0"/>
<feature type="compositionally biased region" description="Basic and acidic residues" evidence="1">
    <location>
        <begin position="164"/>
        <end position="181"/>
    </location>
</feature>
<reference key="1">
    <citation type="submission" date="2010-11" db="EMBL/GenBank/DDBJ databases">
        <title>The complete sequence of chromosome of Isophaera pallida ATCC 43644.</title>
        <authorList>
            <consortium name="US DOE Joint Genome Institute (JGI-PGF)"/>
            <person name="Lucas S."/>
            <person name="Copeland A."/>
            <person name="Lapidus A."/>
            <person name="Bruce D."/>
            <person name="Goodwin L."/>
            <person name="Pitluck S."/>
            <person name="Kyrpides N."/>
            <person name="Mavromatis K."/>
            <person name="Pagani I."/>
            <person name="Ivanova N."/>
            <person name="Saunders E."/>
            <person name="Brettin T."/>
            <person name="Detter J.C."/>
            <person name="Han C."/>
            <person name="Tapia R."/>
            <person name="Land M."/>
            <person name="Hauser L."/>
            <person name="Markowitz V."/>
            <person name="Cheng J.-F."/>
            <person name="Hugenholtz P."/>
            <person name="Woyke T."/>
            <person name="Wu D."/>
            <person name="Eisen J.A."/>
        </authorList>
    </citation>
    <scope>NUCLEOTIDE SEQUENCE</scope>
    <source>
        <strain>ATCC 43644</strain>
    </source>
</reference>
<dbReference type="eggNOG" id="ENOG50345J1">
    <property type="taxonomic scope" value="Bacteria"/>
</dbReference>
<dbReference type="InParanoid" id="E8R1X0"/>
<feature type="region of interest" description="Disordered" evidence="1">
    <location>
        <begin position="1"/>
        <end position="56"/>
    </location>
</feature>
<feature type="region of interest" description="Disordered" evidence="1">
    <location>
        <begin position="103"/>
        <end position="123"/>
    </location>
</feature>
<evidence type="ECO:0000313" key="3">
    <source>
        <dbReference type="Proteomes" id="UP000008631"/>
    </source>
</evidence>
<evidence type="ECO:0000313" key="2">
    <source>
        <dbReference type="EMBL" id="ADV61392.1"/>
    </source>
</evidence>
<feature type="compositionally biased region" description="Low complexity" evidence="1">
    <location>
        <begin position="33"/>
        <end position="56"/>
    </location>
</feature>
<feature type="compositionally biased region" description="Basic and acidic residues" evidence="1">
    <location>
        <begin position="15"/>
        <end position="28"/>
    </location>
</feature>
<name>E8R1X0_ISOPI</name>
<dbReference type="EMBL" id="CP002353">
    <property type="protein sequence ID" value="ADV61392.1"/>
    <property type="molecule type" value="Genomic_DNA"/>
</dbReference>
<feature type="compositionally biased region" description="Acidic residues" evidence="1">
    <location>
        <begin position="291"/>
        <end position="303"/>
    </location>
</feature>
<dbReference type="HOGENOM" id="CLU_582375_0_0_0"/>
<accession>E8R1X0</accession>
<keyword evidence="3" id="KW-1185">Reference proteome</keyword>
<protein>
    <submittedName>
        <fullName evidence="2">Uncharacterized protein</fullName>
    </submittedName>
</protein>
<organism evidence="2 3">
    <name type="scientific">Isosphaera pallida (strain ATCC 43644 / DSM 9630 / IS1B)</name>
    <dbReference type="NCBI Taxonomy" id="575540"/>
    <lineage>
        <taxon>Bacteria</taxon>
        <taxon>Pseudomonadati</taxon>
        <taxon>Planctomycetota</taxon>
        <taxon>Planctomycetia</taxon>
        <taxon>Isosphaerales</taxon>
        <taxon>Isosphaeraceae</taxon>
        <taxon>Isosphaera</taxon>
    </lineage>
</organism>
<sequence length="469" mass="50182">MQRNEHARSPSSQGERLERRIDPVDPRTRSFRSRSASGGLGSLNPPGGSTSAGSAEAGENRLVTLALPSAVYETARRLAEQSHLTIAALCERLVVEALTARDNDDPIPPSAEAHVSHGAGGDGEHELAARAFSEQLAPPAASLPIWDQPGAIKCFESMPAPADPADKGTTETPRLEADRETAATSLDDEPEHPDSGDVPNSSPLPPEAAEPIAPPAWIGSPPLIHVPQAPPTPPSVRRSDPPPITWRLPGEDEPGEIEENQTVPTGSTWARDPHPERAGSNLSIRVILTPEDSDDGDPADDLASESTSPSPPPIEFDEAPMTPPGDELERSANPGSPLTGHLSNTSDPPFDRGTLRAIELVLRHAGPGARDPLALLPALRRGDMIPPQAARDLLDALRDLEHALAGQTVLERRLAFALHRLAFEGQILLTDADHWRGGVETEVVEFLRMVQEAVDRVISGQDIRYYQAD</sequence>
<evidence type="ECO:0000256" key="1">
    <source>
        <dbReference type="SAM" id="MobiDB-lite"/>
    </source>
</evidence>
<feature type="compositionally biased region" description="Pro residues" evidence="1">
    <location>
        <begin position="202"/>
        <end position="214"/>
    </location>
</feature>
<reference evidence="2 3" key="2">
    <citation type="journal article" date="2011" name="Stand. Genomic Sci.">
        <title>Complete genome sequence of Isosphaera pallida type strain (IS1B).</title>
        <authorList>
            <consortium name="US DOE Joint Genome Institute (JGI-PGF)"/>
            <person name="Goker M."/>
            <person name="Cleland D."/>
            <person name="Saunders E."/>
            <person name="Lapidus A."/>
            <person name="Nolan M."/>
            <person name="Lucas S."/>
            <person name="Hammon N."/>
            <person name="Deshpande S."/>
            <person name="Cheng J.F."/>
            <person name="Tapia R."/>
            <person name="Han C."/>
            <person name="Goodwin L."/>
            <person name="Pitluck S."/>
            <person name="Liolios K."/>
            <person name="Pagani I."/>
            <person name="Ivanova N."/>
            <person name="Mavromatis K."/>
            <person name="Pati A."/>
            <person name="Chen A."/>
            <person name="Palaniappan K."/>
            <person name="Land M."/>
            <person name="Hauser L."/>
            <person name="Chang Y.J."/>
            <person name="Jeffries C.D."/>
            <person name="Detter J.C."/>
            <person name="Beck B."/>
            <person name="Woyke T."/>
            <person name="Bristow J."/>
            <person name="Eisen J.A."/>
            <person name="Markowitz V."/>
            <person name="Hugenholtz P."/>
            <person name="Kyrpides N.C."/>
            <person name="Klenk H.P."/>
        </authorList>
    </citation>
    <scope>NUCLEOTIDE SEQUENCE [LARGE SCALE GENOMIC DNA]</scope>
    <source>
        <strain evidence="3">ATCC 43644 / DSM 9630 / IS1B</strain>
    </source>
</reference>